<name>A0A699H6L6_TANCI</name>
<protein>
    <submittedName>
        <fullName evidence="1">Uncharacterized protein</fullName>
    </submittedName>
</protein>
<dbReference type="EMBL" id="BKCJ010109408">
    <property type="protein sequence ID" value="GEX45673.1"/>
    <property type="molecule type" value="Genomic_DNA"/>
</dbReference>
<gene>
    <name evidence="1" type="ORF">Tci_317648</name>
</gene>
<reference evidence="1" key="1">
    <citation type="journal article" date="2019" name="Sci. Rep.">
        <title>Draft genome of Tanacetum cinerariifolium, the natural source of mosquito coil.</title>
        <authorList>
            <person name="Yamashiro T."/>
            <person name="Shiraishi A."/>
            <person name="Satake H."/>
            <person name="Nakayama K."/>
        </authorList>
    </citation>
    <scope>NUCLEOTIDE SEQUENCE</scope>
</reference>
<accession>A0A699H6L6</accession>
<dbReference type="AlphaFoldDB" id="A0A699H6L6"/>
<evidence type="ECO:0000313" key="1">
    <source>
        <dbReference type="EMBL" id="GEX45673.1"/>
    </source>
</evidence>
<sequence>MDACLVTEGAKLEASLVNKGIEMDDSLVANESTDNFVTSTVLGVYHDLFTNMFAYRIHNHKQPESIPDICVLNENNSIIISDIPNMDPDKIKEEHDYVEYEKHHAFFASLVNNLKCDYEKFNEVNREAQLVNALLTNELERYKEKEKHFARDMTIKSEYCKKIKLLNDEISNLKSHACEKDKTFTKKNKKFDELRKAGQTDQTIQMLLPKEDNVNTGKQGLGFENQNNYVNLSLLNKDNELAPYLYNINEMGKMSFWIIRSFLKKNQNVKLKKI</sequence>
<organism evidence="1">
    <name type="scientific">Tanacetum cinerariifolium</name>
    <name type="common">Dalmatian daisy</name>
    <name type="synonym">Chrysanthemum cinerariifolium</name>
    <dbReference type="NCBI Taxonomy" id="118510"/>
    <lineage>
        <taxon>Eukaryota</taxon>
        <taxon>Viridiplantae</taxon>
        <taxon>Streptophyta</taxon>
        <taxon>Embryophyta</taxon>
        <taxon>Tracheophyta</taxon>
        <taxon>Spermatophyta</taxon>
        <taxon>Magnoliopsida</taxon>
        <taxon>eudicotyledons</taxon>
        <taxon>Gunneridae</taxon>
        <taxon>Pentapetalae</taxon>
        <taxon>asterids</taxon>
        <taxon>campanulids</taxon>
        <taxon>Asterales</taxon>
        <taxon>Asteraceae</taxon>
        <taxon>Asteroideae</taxon>
        <taxon>Anthemideae</taxon>
        <taxon>Anthemidinae</taxon>
        <taxon>Tanacetum</taxon>
    </lineage>
</organism>
<proteinExistence type="predicted"/>
<comment type="caution">
    <text evidence="1">The sequence shown here is derived from an EMBL/GenBank/DDBJ whole genome shotgun (WGS) entry which is preliminary data.</text>
</comment>